<dbReference type="PROSITE" id="PS01081">
    <property type="entry name" value="HTH_TETR_1"/>
    <property type="match status" value="1"/>
</dbReference>
<comment type="caution">
    <text evidence="6">The sequence shown here is derived from an EMBL/GenBank/DDBJ whole genome shotgun (WGS) entry which is preliminary data.</text>
</comment>
<dbReference type="InterPro" id="IPR001647">
    <property type="entry name" value="HTH_TetR"/>
</dbReference>
<accession>A0ABT6ZPN7</accession>
<proteinExistence type="predicted"/>
<dbReference type="Gene3D" id="1.10.357.10">
    <property type="entry name" value="Tetracycline Repressor, domain 2"/>
    <property type="match status" value="1"/>
</dbReference>
<evidence type="ECO:0000259" key="5">
    <source>
        <dbReference type="PROSITE" id="PS50977"/>
    </source>
</evidence>
<dbReference type="PROSITE" id="PS50977">
    <property type="entry name" value="HTH_TETR_2"/>
    <property type="match status" value="1"/>
</dbReference>
<protein>
    <submittedName>
        <fullName evidence="6">TetR family transcriptional regulator</fullName>
    </submittedName>
</protein>
<feature type="domain" description="HTH tetR-type" evidence="5">
    <location>
        <begin position="10"/>
        <end position="70"/>
    </location>
</feature>
<feature type="DNA-binding region" description="H-T-H motif" evidence="4">
    <location>
        <begin position="33"/>
        <end position="52"/>
    </location>
</feature>
<dbReference type="Pfam" id="PF17754">
    <property type="entry name" value="TetR_C_14"/>
    <property type="match status" value="1"/>
</dbReference>
<keyword evidence="2 4" id="KW-0238">DNA-binding</keyword>
<evidence type="ECO:0000256" key="2">
    <source>
        <dbReference type="ARBA" id="ARBA00023125"/>
    </source>
</evidence>
<dbReference type="PANTHER" id="PTHR30055:SF238">
    <property type="entry name" value="MYCOFACTOCIN BIOSYNTHESIS TRANSCRIPTIONAL REGULATOR MFTR-RELATED"/>
    <property type="match status" value="1"/>
</dbReference>
<dbReference type="PRINTS" id="PR00455">
    <property type="entry name" value="HTHTETR"/>
</dbReference>
<dbReference type="EMBL" id="JANCPR020000001">
    <property type="protein sequence ID" value="MDJ1130631.1"/>
    <property type="molecule type" value="Genomic_DNA"/>
</dbReference>
<reference evidence="6 7" key="1">
    <citation type="submission" date="2023-05" db="EMBL/GenBank/DDBJ databases">
        <title>Streptantibioticus silvisoli sp. nov., acidotolerant actinomycetes 1 from pine litter.</title>
        <authorList>
            <person name="Swiecimska M."/>
            <person name="Golinska P."/>
            <person name="Sangal V."/>
            <person name="Wachnowicz B."/>
            <person name="Goodfellow M."/>
        </authorList>
    </citation>
    <scope>NUCLEOTIDE SEQUENCE [LARGE SCALE GENOMIC DNA]</scope>
    <source>
        <strain evidence="6 7">DSM 42109</strain>
    </source>
</reference>
<keyword evidence="7" id="KW-1185">Reference proteome</keyword>
<keyword evidence="1" id="KW-0805">Transcription regulation</keyword>
<dbReference type="InterPro" id="IPR050109">
    <property type="entry name" value="HTH-type_TetR-like_transc_reg"/>
</dbReference>
<dbReference type="PANTHER" id="PTHR30055">
    <property type="entry name" value="HTH-TYPE TRANSCRIPTIONAL REGULATOR RUTR"/>
    <property type="match status" value="1"/>
</dbReference>
<dbReference type="Proteomes" id="UP001214441">
    <property type="component" value="Unassembled WGS sequence"/>
</dbReference>
<dbReference type="Pfam" id="PF00440">
    <property type="entry name" value="TetR_N"/>
    <property type="match status" value="1"/>
</dbReference>
<evidence type="ECO:0000256" key="1">
    <source>
        <dbReference type="ARBA" id="ARBA00023015"/>
    </source>
</evidence>
<keyword evidence="3" id="KW-0804">Transcription</keyword>
<sequence>MTGLRERKKQRTRDALIRAAHELFITQGYEATTVDQIAEAVEVSQRTFFRYFTNKEEVALFVQGMVTGRFQEAFRTRPIDEHPMESLRHTLDATWDGLSLAIGEIVPLELHMKMWQVIEMTPALVTANLRLSLVMEEKLAMEIARRTGVDIDRDPRPRVLVAAFAGVMSAAGRQVGLCGDASLETARRVTNAYVDHLGPALSADWSRDHGSCTV</sequence>
<evidence type="ECO:0000313" key="6">
    <source>
        <dbReference type="EMBL" id="MDJ1130631.1"/>
    </source>
</evidence>
<evidence type="ECO:0000313" key="7">
    <source>
        <dbReference type="Proteomes" id="UP001214441"/>
    </source>
</evidence>
<dbReference type="InterPro" id="IPR009057">
    <property type="entry name" value="Homeodomain-like_sf"/>
</dbReference>
<evidence type="ECO:0000256" key="4">
    <source>
        <dbReference type="PROSITE-ProRule" id="PRU00335"/>
    </source>
</evidence>
<gene>
    <name evidence="6" type="ORF">NMN56_001435</name>
</gene>
<name>A0ABT6ZPN7_9ACTN</name>
<organism evidence="6 7">
    <name type="scientific">Streptomyces iconiensis</name>
    <dbReference type="NCBI Taxonomy" id="1384038"/>
    <lineage>
        <taxon>Bacteria</taxon>
        <taxon>Bacillati</taxon>
        <taxon>Actinomycetota</taxon>
        <taxon>Actinomycetes</taxon>
        <taxon>Kitasatosporales</taxon>
        <taxon>Streptomycetaceae</taxon>
        <taxon>Streptomyces</taxon>
    </lineage>
</organism>
<dbReference type="SUPFAM" id="SSF46689">
    <property type="entry name" value="Homeodomain-like"/>
    <property type="match status" value="1"/>
</dbReference>
<dbReference type="Gene3D" id="1.10.10.60">
    <property type="entry name" value="Homeodomain-like"/>
    <property type="match status" value="1"/>
</dbReference>
<evidence type="ECO:0000256" key="3">
    <source>
        <dbReference type="ARBA" id="ARBA00023163"/>
    </source>
</evidence>
<dbReference type="RefSeq" id="WP_274039697.1">
    <property type="nucleotide sequence ID" value="NZ_JANCPR020000001.1"/>
</dbReference>
<dbReference type="InterPro" id="IPR023772">
    <property type="entry name" value="DNA-bd_HTH_TetR-type_CS"/>
</dbReference>
<dbReference type="InterPro" id="IPR041347">
    <property type="entry name" value="MftR_C"/>
</dbReference>